<gene>
    <name evidence="2" type="ORF">SETIT_8G155400v2</name>
</gene>
<sequence length="214" mass="22587">MTSPPLPLPPSPHRRLSRLPEARAALDDGGGGARPPGMSEGTAVGWHAAVLARLDPEPPQLDPRFSVPDLTPGAAAAAFPMWGGPHAAVLARLRPGAPAAGSWAIARCGGGGFPHAGVARVFIVGFRQQLHGVHGKGGEAAGMGEDDEQADLGRGGWRGPRTRVCGDREERAWERRGGAQVHRRCTLEPCGGVQQGCWRRHVKDAALRDLEAIW</sequence>
<name>A0A368S847_SETIT</name>
<organism evidence="2">
    <name type="scientific">Setaria italica</name>
    <name type="common">Foxtail millet</name>
    <name type="synonym">Panicum italicum</name>
    <dbReference type="NCBI Taxonomy" id="4555"/>
    <lineage>
        <taxon>Eukaryota</taxon>
        <taxon>Viridiplantae</taxon>
        <taxon>Streptophyta</taxon>
        <taxon>Embryophyta</taxon>
        <taxon>Tracheophyta</taxon>
        <taxon>Spermatophyta</taxon>
        <taxon>Magnoliopsida</taxon>
        <taxon>Liliopsida</taxon>
        <taxon>Poales</taxon>
        <taxon>Poaceae</taxon>
        <taxon>PACMAD clade</taxon>
        <taxon>Panicoideae</taxon>
        <taxon>Panicodae</taxon>
        <taxon>Paniceae</taxon>
        <taxon>Cenchrinae</taxon>
        <taxon>Setaria</taxon>
    </lineage>
</organism>
<feature type="region of interest" description="Disordered" evidence="1">
    <location>
        <begin position="137"/>
        <end position="159"/>
    </location>
</feature>
<evidence type="ECO:0000256" key="1">
    <source>
        <dbReference type="SAM" id="MobiDB-lite"/>
    </source>
</evidence>
<reference evidence="2" key="1">
    <citation type="journal article" date="2012" name="Nat. Biotechnol.">
        <title>Reference genome sequence of the model plant Setaria.</title>
        <authorList>
            <person name="Bennetzen J.L."/>
            <person name="Schmutz J."/>
            <person name="Wang H."/>
            <person name="Percifield R."/>
            <person name="Hawkins J."/>
            <person name="Pontaroli A.C."/>
            <person name="Estep M."/>
            <person name="Feng L."/>
            <person name="Vaughn J.N."/>
            <person name="Grimwood J."/>
            <person name="Jenkins J."/>
            <person name="Barry K."/>
            <person name="Lindquist E."/>
            <person name="Hellsten U."/>
            <person name="Deshpande S."/>
            <person name="Wang X."/>
            <person name="Wu X."/>
            <person name="Mitros T."/>
            <person name="Triplett J."/>
            <person name="Yang X."/>
            <person name="Ye C.Y."/>
            <person name="Mauro-Herrera M."/>
            <person name="Wang L."/>
            <person name="Li P."/>
            <person name="Sharma M."/>
            <person name="Sharma R."/>
            <person name="Ronald P.C."/>
            <person name="Panaud O."/>
            <person name="Kellogg E.A."/>
            <person name="Brutnell T.P."/>
            <person name="Doust A.N."/>
            <person name="Tuskan G.A."/>
            <person name="Rokhsar D."/>
            <person name="Devos K.M."/>
        </authorList>
    </citation>
    <scope>NUCLEOTIDE SEQUENCE [LARGE SCALE GENOMIC DNA]</scope>
    <source>
        <strain evidence="2">Yugu1</strain>
    </source>
</reference>
<reference evidence="2" key="2">
    <citation type="submission" date="2015-07" db="EMBL/GenBank/DDBJ databases">
        <authorList>
            <person name="Noorani M."/>
        </authorList>
    </citation>
    <scope>NUCLEOTIDE SEQUENCE</scope>
    <source>
        <strain evidence="2">Yugu1</strain>
    </source>
</reference>
<feature type="compositionally biased region" description="Pro residues" evidence="1">
    <location>
        <begin position="1"/>
        <end position="11"/>
    </location>
</feature>
<proteinExistence type="predicted"/>
<dbReference type="EMBL" id="CM003535">
    <property type="protein sequence ID" value="RCV38596.1"/>
    <property type="molecule type" value="Genomic_DNA"/>
</dbReference>
<protein>
    <submittedName>
        <fullName evidence="2">Uncharacterized protein</fullName>
    </submittedName>
</protein>
<feature type="region of interest" description="Disordered" evidence="1">
    <location>
        <begin position="1"/>
        <end position="44"/>
    </location>
</feature>
<accession>A0A368S847</accession>
<evidence type="ECO:0000313" key="2">
    <source>
        <dbReference type="EMBL" id="RCV38596.1"/>
    </source>
</evidence>
<dbReference type="AlphaFoldDB" id="A0A368S847"/>